<keyword evidence="2" id="KW-1185">Reference proteome</keyword>
<sequence length="148" mass="16537">MIGMKNSVLKRMFMTDTKSNVQEEALKPEIEQVFNAFTDHGAVYYDPSLDNVICCVNEDSTNIKVMIVDIESVTFPDPIKPWESTINQGNANSLMGDLIDIRQQNCDHSHASSKMTEPGDDSTWKMAQSSIHTQLASQHSEASCHIMV</sequence>
<dbReference type="EMBL" id="JAJTJA010000011">
    <property type="protein sequence ID" value="KAH8691934.1"/>
    <property type="molecule type" value="Genomic_DNA"/>
</dbReference>
<dbReference type="Proteomes" id="UP001201262">
    <property type="component" value="Unassembled WGS sequence"/>
</dbReference>
<evidence type="ECO:0000313" key="1">
    <source>
        <dbReference type="EMBL" id="KAH8691934.1"/>
    </source>
</evidence>
<comment type="caution">
    <text evidence="1">The sequence shown here is derived from an EMBL/GenBank/DDBJ whole genome shotgun (WGS) entry which is preliminary data.</text>
</comment>
<dbReference type="AlphaFoldDB" id="A0AAD4PWR9"/>
<protein>
    <submittedName>
        <fullName evidence="1">Uncharacterized protein</fullName>
    </submittedName>
</protein>
<dbReference type="GeneID" id="70244715"/>
<name>A0AAD4PWR9_9EURO</name>
<organism evidence="1 2">
    <name type="scientific">Talaromyces proteolyticus</name>
    <dbReference type="NCBI Taxonomy" id="1131652"/>
    <lineage>
        <taxon>Eukaryota</taxon>
        <taxon>Fungi</taxon>
        <taxon>Dikarya</taxon>
        <taxon>Ascomycota</taxon>
        <taxon>Pezizomycotina</taxon>
        <taxon>Eurotiomycetes</taxon>
        <taxon>Eurotiomycetidae</taxon>
        <taxon>Eurotiales</taxon>
        <taxon>Trichocomaceae</taxon>
        <taxon>Talaromyces</taxon>
        <taxon>Talaromyces sect. Bacilispori</taxon>
    </lineage>
</organism>
<reference evidence="1" key="1">
    <citation type="submission" date="2021-12" db="EMBL/GenBank/DDBJ databases">
        <title>Convergent genome expansion in fungi linked to evolution of root-endophyte symbiosis.</title>
        <authorList>
            <consortium name="DOE Joint Genome Institute"/>
            <person name="Ke Y.-H."/>
            <person name="Bonito G."/>
            <person name="Liao H.-L."/>
            <person name="Looney B."/>
            <person name="Rojas-Flechas A."/>
            <person name="Nash J."/>
            <person name="Hameed K."/>
            <person name="Schadt C."/>
            <person name="Martin F."/>
            <person name="Crous P.W."/>
            <person name="Miettinen O."/>
            <person name="Magnuson J.K."/>
            <person name="Labbe J."/>
            <person name="Jacobson D."/>
            <person name="Doktycz M.J."/>
            <person name="Veneault-Fourrey C."/>
            <person name="Kuo A."/>
            <person name="Mondo S."/>
            <person name="Calhoun S."/>
            <person name="Riley R."/>
            <person name="Ohm R."/>
            <person name="LaButti K."/>
            <person name="Andreopoulos B."/>
            <person name="Pangilinan J."/>
            <person name="Nolan M."/>
            <person name="Tritt A."/>
            <person name="Clum A."/>
            <person name="Lipzen A."/>
            <person name="Daum C."/>
            <person name="Barry K."/>
            <person name="Grigoriev I.V."/>
            <person name="Vilgalys R."/>
        </authorList>
    </citation>
    <scope>NUCLEOTIDE SEQUENCE</scope>
    <source>
        <strain evidence="1">PMI_201</strain>
    </source>
</reference>
<dbReference type="RefSeq" id="XP_046067931.1">
    <property type="nucleotide sequence ID" value="XM_046214428.1"/>
</dbReference>
<gene>
    <name evidence="1" type="ORF">BGW36DRAFT_362961</name>
</gene>
<evidence type="ECO:0000313" key="2">
    <source>
        <dbReference type="Proteomes" id="UP001201262"/>
    </source>
</evidence>
<proteinExistence type="predicted"/>
<accession>A0AAD4PWR9</accession>